<dbReference type="EMBL" id="CAJVRM010000459">
    <property type="protein sequence ID" value="CAG8981212.1"/>
    <property type="molecule type" value="Genomic_DNA"/>
</dbReference>
<dbReference type="Proteomes" id="UP000701801">
    <property type="component" value="Unassembled WGS sequence"/>
</dbReference>
<feature type="compositionally biased region" description="Polar residues" evidence="2">
    <location>
        <begin position="146"/>
        <end position="157"/>
    </location>
</feature>
<keyword evidence="4" id="KW-1185">Reference proteome</keyword>
<reference evidence="3" key="1">
    <citation type="submission" date="2021-07" db="EMBL/GenBank/DDBJ databases">
        <authorList>
            <person name="Durling M."/>
        </authorList>
    </citation>
    <scope>NUCLEOTIDE SEQUENCE</scope>
</reference>
<dbReference type="OrthoDB" id="10644324at2759"/>
<evidence type="ECO:0000256" key="1">
    <source>
        <dbReference type="SAM" id="Coils"/>
    </source>
</evidence>
<sequence length="168" mass="19682">MKNQSEKHTASGGTNEIDWEAEEAWLEETRERLRTEDEEYLEEQRQAEENQRALVAEWEEDEREEREEEVAFREATMEVEREVIELGEELREAAREMRELRALIDEPERDLVEMEEVLRWRNPVFGALRILKDLLRPPRTAPPPTSTNGDTMSSHNPSAIIAPDPPCI</sequence>
<evidence type="ECO:0000313" key="4">
    <source>
        <dbReference type="Proteomes" id="UP000701801"/>
    </source>
</evidence>
<dbReference type="AlphaFoldDB" id="A0A9N9QB78"/>
<organism evidence="3 4">
    <name type="scientific">Hymenoscyphus albidus</name>
    <dbReference type="NCBI Taxonomy" id="595503"/>
    <lineage>
        <taxon>Eukaryota</taxon>
        <taxon>Fungi</taxon>
        <taxon>Dikarya</taxon>
        <taxon>Ascomycota</taxon>
        <taxon>Pezizomycotina</taxon>
        <taxon>Leotiomycetes</taxon>
        <taxon>Helotiales</taxon>
        <taxon>Helotiaceae</taxon>
        <taxon>Hymenoscyphus</taxon>
    </lineage>
</organism>
<gene>
    <name evidence="3" type="ORF">HYALB_00013816</name>
</gene>
<feature type="region of interest" description="Disordered" evidence="2">
    <location>
        <begin position="1"/>
        <end position="23"/>
    </location>
</feature>
<protein>
    <submittedName>
        <fullName evidence="3">Uncharacterized protein</fullName>
    </submittedName>
</protein>
<evidence type="ECO:0000256" key="2">
    <source>
        <dbReference type="SAM" id="MobiDB-lite"/>
    </source>
</evidence>
<name>A0A9N9QB78_9HELO</name>
<proteinExistence type="predicted"/>
<feature type="region of interest" description="Disordered" evidence="2">
    <location>
        <begin position="136"/>
        <end position="168"/>
    </location>
</feature>
<evidence type="ECO:0000313" key="3">
    <source>
        <dbReference type="EMBL" id="CAG8981212.1"/>
    </source>
</evidence>
<comment type="caution">
    <text evidence="3">The sequence shown here is derived from an EMBL/GenBank/DDBJ whole genome shotgun (WGS) entry which is preliminary data.</text>
</comment>
<keyword evidence="1" id="KW-0175">Coiled coil</keyword>
<accession>A0A9N9QB78</accession>
<feature type="coiled-coil region" evidence="1">
    <location>
        <begin position="26"/>
        <end position="110"/>
    </location>
</feature>